<sequence length="86" mass="10154">MQRNTKQEVKHRRRIILPCVIPWEYGTNKYASQKGTGGFGTIRNASRFHFNFIILMVLVLFQNASSHFTILQNDFFLKNSSIIYHY</sequence>
<protein>
    <submittedName>
        <fullName evidence="2">Bm4393</fullName>
    </submittedName>
</protein>
<evidence type="ECO:0000256" key="1">
    <source>
        <dbReference type="SAM" id="Phobius"/>
    </source>
</evidence>
<dbReference type="EMBL" id="LN855452">
    <property type="protein sequence ID" value="CDP91066.1"/>
    <property type="molecule type" value="Genomic_DNA"/>
</dbReference>
<reference evidence="2" key="1">
    <citation type="journal article" date="2007" name="Science">
        <title>Draft genome of the filarial nematode parasite Brugia malayi.</title>
        <authorList>
            <person name="Ghedin E."/>
            <person name="Wang S."/>
            <person name="Spiro D."/>
            <person name="Caler E."/>
            <person name="Zhao Q."/>
            <person name="Crabtree J."/>
            <person name="Allen J.E."/>
            <person name="Delcher A.L."/>
            <person name="Guiliano D.B."/>
            <person name="Miranda-Saavedra D."/>
            <person name="Angiuoli S.V."/>
            <person name="Creasy T."/>
            <person name="Amedeo P."/>
            <person name="Haas B."/>
            <person name="El-Sayed N.M."/>
            <person name="Wortman J.R."/>
            <person name="Feldblyum T."/>
            <person name="Tallon L."/>
            <person name="Schatz M."/>
            <person name="Shumway M."/>
            <person name="Koo H."/>
            <person name="Salzberg S.L."/>
            <person name="Schobel S."/>
            <person name="Pertea M."/>
            <person name="Pop M."/>
            <person name="White O."/>
            <person name="Barton G.J."/>
            <person name="Carlow C.K."/>
            <person name="Crawford M.J."/>
            <person name="Daub J."/>
            <person name="Dimmic M.W."/>
            <person name="Estes C.F."/>
            <person name="Foster J.M."/>
            <person name="Ganatra M."/>
            <person name="Gregory W.F."/>
            <person name="Johnson N.M."/>
            <person name="Jin J."/>
            <person name="Komuniecki R."/>
            <person name="Korf I."/>
            <person name="Kumar S."/>
            <person name="Laney S."/>
            <person name="Li B.W."/>
            <person name="Li W."/>
            <person name="Lindblom T.H."/>
            <person name="Lustigman S."/>
            <person name="Ma D."/>
            <person name="Maina C.V."/>
            <person name="Martin D.M."/>
            <person name="McCarter J.P."/>
            <person name="McReynolds L."/>
            <person name="Mitreva M."/>
            <person name="Nutman T.B."/>
            <person name="Parkinson J."/>
            <person name="Peregrin-Alvarez J.M."/>
            <person name="Poole C."/>
            <person name="Ren Q."/>
            <person name="Saunders L."/>
            <person name="Sluder A.E."/>
            <person name="Smith K."/>
            <person name="Stanke M."/>
            <person name="Unnasch T.R."/>
            <person name="Ware J."/>
            <person name="Wei A.D."/>
            <person name="Weil G."/>
            <person name="Williams D.J."/>
            <person name="Zhang Y."/>
            <person name="Williams S.A."/>
            <person name="Fraser-Liggett C."/>
            <person name="Slatko B."/>
            <person name="Blaxter M.L."/>
            <person name="Scott A.L."/>
        </authorList>
    </citation>
    <scope>NUCLEOTIDE SEQUENCE</scope>
    <source>
        <strain evidence="2">FR3</strain>
    </source>
</reference>
<dbReference type="PROSITE" id="PS51122">
    <property type="entry name" value="CALPONIN_2"/>
    <property type="match status" value="1"/>
</dbReference>
<dbReference type="InterPro" id="IPR000557">
    <property type="entry name" value="Calponin_repeat"/>
</dbReference>
<feature type="transmembrane region" description="Helical" evidence="1">
    <location>
        <begin position="52"/>
        <end position="71"/>
    </location>
</feature>
<organism evidence="2">
    <name type="scientific">Brugia malayi</name>
    <name type="common">Filarial nematode worm</name>
    <dbReference type="NCBI Taxonomy" id="6279"/>
    <lineage>
        <taxon>Eukaryota</taxon>
        <taxon>Metazoa</taxon>
        <taxon>Ecdysozoa</taxon>
        <taxon>Nematoda</taxon>
        <taxon>Chromadorea</taxon>
        <taxon>Rhabditida</taxon>
        <taxon>Spirurina</taxon>
        <taxon>Spiruromorpha</taxon>
        <taxon>Filarioidea</taxon>
        <taxon>Onchocercidae</taxon>
        <taxon>Brugia</taxon>
    </lineage>
</organism>
<accession>A0A1I9FZS6</accession>
<reference evidence="2" key="2">
    <citation type="submission" date="2012-12" db="EMBL/GenBank/DDBJ databases">
        <authorList>
            <consortium name="WormBase Consortium"/>
            <person name="Ghedin E."/>
            <person name="Paulini M."/>
        </authorList>
    </citation>
    <scope>NUCLEOTIDE SEQUENCE</scope>
    <source>
        <strain evidence="2">FR3</strain>
    </source>
</reference>
<proteinExistence type="predicted"/>
<dbReference type="AlphaFoldDB" id="A0A1I9FZS6"/>
<keyword evidence="1" id="KW-1133">Transmembrane helix</keyword>
<gene>
    <name evidence="2" type="primary">Bm4393</name>
    <name evidence="2" type="ORF">BM_Bm4393</name>
</gene>
<evidence type="ECO:0000313" key="2">
    <source>
        <dbReference type="EMBL" id="CDP91066.1"/>
    </source>
</evidence>
<dbReference type="Pfam" id="PF00402">
    <property type="entry name" value="Calponin"/>
    <property type="match status" value="1"/>
</dbReference>
<keyword evidence="1" id="KW-0472">Membrane</keyword>
<keyword evidence="1" id="KW-0812">Transmembrane</keyword>
<name>A0A1I9FZS6_BRUMA</name>